<feature type="region of interest" description="Disordered" evidence="5">
    <location>
        <begin position="729"/>
        <end position="794"/>
    </location>
</feature>
<feature type="region of interest" description="Disordered" evidence="5">
    <location>
        <begin position="366"/>
        <end position="388"/>
    </location>
</feature>
<feature type="region of interest" description="Disordered" evidence="5">
    <location>
        <begin position="1"/>
        <end position="30"/>
    </location>
</feature>
<name>A0ABV0R8G4_9TELE</name>
<dbReference type="SUPFAM" id="SSF47370">
    <property type="entry name" value="Bromodomain"/>
    <property type="match status" value="1"/>
</dbReference>
<feature type="domain" description="Bromo" evidence="6">
    <location>
        <begin position="812"/>
        <end position="853"/>
    </location>
</feature>
<keyword evidence="8" id="KW-1185">Reference proteome</keyword>
<feature type="compositionally biased region" description="Basic and acidic residues" evidence="5">
    <location>
        <begin position="294"/>
        <end position="311"/>
    </location>
</feature>
<comment type="caution">
    <text evidence="7">The sequence shown here is derived from an EMBL/GenBank/DDBJ whole genome shotgun (WGS) entry which is preliminary data.</text>
</comment>
<dbReference type="PROSITE" id="PS50014">
    <property type="entry name" value="BROMODOMAIN_2"/>
    <property type="match status" value="1"/>
</dbReference>
<dbReference type="InterPro" id="IPR017956">
    <property type="entry name" value="AT_hook_DNA-bd_motif"/>
</dbReference>
<organism evidence="7 8">
    <name type="scientific">Xenoophorus captivus</name>
    <dbReference type="NCBI Taxonomy" id="1517983"/>
    <lineage>
        <taxon>Eukaryota</taxon>
        <taxon>Metazoa</taxon>
        <taxon>Chordata</taxon>
        <taxon>Craniata</taxon>
        <taxon>Vertebrata</taxon>
        <taxon>Euteleostomi</taxon>
        <taxon>Actinopterygii</taxon>
        <taxon>Neopterygii</taxon>
        <taxon>Teleostei</taxon>
        <taxon>Neoteleostei</taxon>
        <taxon>Acanthomorphata</taxon>
        <taxon>Ovalentaria</taxon>
        <taxon>Atherinomorphae</taxon>
        <taxon>Cyprinodontiformes</taxon>
        <taxon>Goodeidae</taxon>
        <taxon>Xenoophorus</taxon>
    </lineage>
</organism>
<feature type="region of interest" description="Disordered" evidence="5">
    <location>
        <begin position="404"/>
        <end position="424"/>
    </location>
</feature>
<sequence>WEPSGHDTPDSAGHVHHIKNNANDTTTPSFPVNEDNFVGFGTPVEGAAVHPVQPVAKQTGAAVGDLLKTPGKPRRPRAPKAVLLNTAGENDSLAQEVDPITAAIDAVLANASALSTVVEKPKKMKRARKRDQDGNEAANEEVPSMIMAITGRRGRPPNPDKEKPRPVIGLKGGQARRPGRPPKFNAVDLLSKVDAKLLKRLEAKGKRMSAQRRLEERKRQQLIAEELKKPTEDMCLTDHKPFYPAGRSAWSGRQPRRSPGPSYKAGGGSTSRSRPAILLPSILKTVLARRTGRSEEELCFEERRRSSRVAEEENFSLEESGLVLERGSRRARKEEPKLSDSESPTTASIPELERQVDKLTKIASVEDDPLPGTASLMSTQRGRGRPRKIKPEVELHLRTAKIRRRRRSSIKSVGEEGPGSPNSGLLDLTQAAFKSWLSQSQDVMSNGTCSAAGDAPEGNRPEESIKEMAEKQGQWFNLLPKQPCDDNSLTEPQTATSPSSPPKLLPQVLSALPALAAPIMQPLPASIAPPPAAPVTPGRPGRRRRRGSRGSSPARRGPRGAAAKRRGRPPNAVFQELEQQYFTQLVVKPIPAYPIFELKTEDKDVLLEALQQPWQVQDKAMEVDVSALQWVEDLEQRVIAADLHLKAPPQGALNDAESTTETPVTEFQYYEHDVDPRDDWIVRTKKEWSGLPRIATHPLDLAVLRLANLERNIERRYLKEPLGVFDSKMEGELQDPSKKRTRVKKRRYEEDSSEDETTRRRSGGMTTRHKETPTPSSSTRYSGEGAGSKRRRMTTRNQPDLTFCEIILMEMEAHADAWPFLEPVNPRLVPGYRRIIKNPMDFLTMRERLLQGA</sequence>
<evidence type="ECO:0000256" key="1">
    <source>
        <dbReference type="ARBA" id="ARBA00004123"/>
    </source>
</evidence>
<gene>
    <name evidence="7" type="ORF">XENOCAPTIV_006044</name>
</gene>
<feature type="region of interest" description="Disordered" evidence="5">
    <location>
        <begin position="523"/>
        <end position="569"/>
    </location>
</feature>
<protein>
    <recommendedName>
        <fullName evidence="6">Bromo domain-containing protein</fullName>
    </recommendedName>
</protein>
<feature type="compositionally biased region" description="Polar residues" evidence="5">
    <location>
        <begin position="485"/>
        <end position="498"/>
    </location>
</feature>
<dbReference type="PRINTS" id="PR00503">
    <property type="entry name" value="BROMODOMAIN"/>
</dbReference>
<feature type="compositionally biased region" description="Basic and acidic residues" evidence="5">
    <location>
        <begin position="326"/>
        <end position="340"/>
    </location>
</feature>
<dbReference type="Proteomes" id="UP001434883">
    <property type="component" value="Unassembled WGS sequence"/>
</dbReference>
<evidence type="ECO:0000313" key="7">
    <source>
        <dbReference type="EMBL" id="MEQ2203976.1"/>
    </source>
</evidence>
<feature type="region of interest" description="Disordered" evidence="5">
    <location>
        <begin position="478"/>
        <end position="505"/>
    </location>
</feature>
<evidence type="ECO:0000256" key="3">
    <source>
        <dbReference type="ARBA" id="ARBA00023242"/>
    </source>
</evidence>
<dbReference type="SMART" id="SM00384">
    <property type="entry name" value="AT_hook"/>
    <property type="match status" value="4"/>
</dbReference>
<feature type="compositionally biased region" description="Basic and acidic residues" evidence="5">
    <location>
        <begin position="729"/>
        <end position="738"/>
    </location>
</feature>
<evidence type="ECO:0000313" key="8">
    <source>
        <dbReference type="Proteomes" id="UP001434883"/>
    </source>
</evidence>
<proteinExistence type="predicted"/>
<accession>A0ABV0R8G4</accession>
<reference evidence="7 8" key="1">
    <citation type="submission" date="2021-06" db="EMBL/GenBank/DDBJ databases">
        <authorList>
            <person name="Palmer J.M."/>
        </authorList>
    </citation>
    <scope>NUCLEOTIDE SEQUENCE [LARGE SCALE GENOMIC DNA]</scope>
    <source>
        <strain evidence="7 8">XC_2019</strain>
        <tissue evidence="7">Muscle</tissue>
    </source>
</reference>
<evidence type="ECO:0000256" key="5">
    <source>
        <dbReference type="SAM" id="MobiDB-lite"/>
    </source>
</evidence>
<feature type="non-terminal residue" evidence="7">
    <location>
        <position position="1"/>
    </location>
</feature>
<dbReference type="PANTHER" id="PTHR45915">
    <property type="entry name" value="TRANSCRIPTION INTERMEDIARY FACTOR"/>
    <property type="match status" value="1"/>
</dbReference>
<dbReference type="Pfam" id="PF00439">
    <property type="entry name" value="Bromodomain"/>
    <property type="match status" value="1"/>
</dbReference>
<feature type="compositionally biased region" description="Polar residues" evidence="5">
    <location>
        <begin position="20"/>
        <end position="30"/>
    </location>
</feature>
<feature type="compositionally biased region" description="Basic residues" evidence="5">
    <location>
        <begin position="556"/>
        <end position="568"/>
    </location>
</feature>
<keyword evidence="2 4" id="KW-0103">Bromodomain</keyword>
<dbReference type="InterPro" id="IPR036427">
    <property type="entry name" value="Bromodomain-like_sf"/>
</dbReference>
<dbReference type="EMBL" id="JAHRIN010035273">
    <property type="protein sequence ID" value="MEQ2203976.1"/>
    <property type="molecule type" value="Genomic_DNA"/>
</dbReference>
<dbReference type="Gene3D" id="1.20.920.10">
    <property type="entry name" value="Bromodomain-like"/>
    <property type="match status" value="1"/>
</dbReference>
<feature type="region of interest" description="Disordered" evidence="5">
    <location>
        <begin position="444"/>
        <end position="463"/>
    </location>
</feature>
<evidence type="ECO:0000256" key="2">
    <source>
        <dbReference type="ARBA" id="ARBA00023117"/>
    </source>
</evidence>
<dbReference type="PANTHER" id="PTHR45915:SF5">
    <property type="entry name" value="BROMODOMAIN ADJACENT TO ZINC FINGER DOMAIN PROTEIN 2A"/>
    <property type="match status" value="1"/>
</dbReference>
<evidence type="ECO:0000259" key="6">
    <source>
        <dbReference type="PROSITE" id="PS50014"/>
    </source>
</evidence>
<dbReference type="InterPro" id="IPR001487">
    <property type="entry name" value="Bromodomain"/>
</dbReference>
<feature type="region of interest" description="Disordered" evidence="5">
    <location>
        <begin position="243"/>
        <end position="274"/>
    </location>
</feature>
<feature type="region of interest" description="Disordered" evidence="5">
    <location>
        <begin position="294"/>
        <end position="354"/>
    </location>
</feature>
<keyword evidence="3" id="KW-0539">Nucleus</keyword>
<feature type="region of interest" description="Disordered" evidence="5">
    <location>
        <begin position="122"/>
        <end position="185"/>
    </location>
</feature>
<evidence type="ECO:0000256" key="4">
    <source>
        <dbReference type="PROSITE-ProRule" id="PRU00035"/>
    </source>
</evidence>
<comment type="subcellular location">
    <subcellularLocation>
        <location evidence="1">Nucleus</location>
    </subcellularLocation>
</comment>